<sequence>MASYSVLTNNPLVRDTLKDKKEVIYKEISYEDVLREARDRVYRGYRLLSHPLSGSVKPNETPYKSIMIGNRKEEIDAQSVRIIESAIESCRKFVFKSDKYKPEVYKDFQLIDWTLLESAMASADA</sequence>
<name>A0ABN6Z1K3_9FIRM</name>
<gene>
    <name evidence="1" type="primary">grdX</name>
    <name evidence="1" type="ORF">Lac1_14470</name>
</gene>
<keyword evidence="2" id="KW-1185">Reference proteome</keyword>
<dbReference type="EMBL" id="AP027742">
    <property type="protein sequence ID" value="BDZ77264.1"/>
    <property type="molecule type" value="Genomic_DNA"/>
</dbReference>
<evidence type="ECO:0000313" key="1">
    <source>
        <dbReference type="EMBL" id="BDZ77264.1"/>
    </source>
</evidence>
<dbReference type="Proteomes" id="UP001305815">
    <property type="component" value="Chromosome"/>
</dbReference>
<evidence type="ECO:0000313" key="2">
    <source>
        <dbReference type="Proteomes" id="UP001305815"/>
    </source>
</evidence>
<dbReference type="NCBIfam" id="NF038093">
    <property type="entry name" value="GrdX"/>
    <property type="match status" value="1"/>
</dbReference>
<dbReference type="RefSeq" id="WP_230106411.1">
    <property type="nucleotide sequence ID" value="NZ_AP024845.1"/>
</dbReference>
<protein>
    <submittedName>
        <fullName evidence="1">Glycine reductase complex protein</fullName>
    </submittedName>
</protein>
<reference evidence="2" key="1">
    <citation type="journal article" date="2023" name="Int. J. Syst. Evol. Microbiol.">
        <title>Claveliimonas bilis gen. nov., sp. nov., deoxycholic acid-producing bacteria isolated from human faeces, and reclassification of Sellimonas monacensis Zenner et al. 2021 as Claveliimonas monacensis comb. nov.</title>
        <authorList>
            <person name="Hisatomi A."/>
            <person name="Kastawa N.W.E.P.G."/>
            <person name="Song I."/>
            <person name="Ohkuma M."/>
            <person name="Fukiya S."/>
            <person name="Sakamoto M."/>
        </authorList>
    </citation>
    <scope>NUCLEOTIDE SEQUENCE [LARGE SCALE GENOMIC DNA]</scope>
    <source>
        <strain evidence="2">12BBH14</strain>
    </source>
</reference>
<proteinExistence type="predicted"/>
<organism evidence="1 2">
    <name type="scientific">Claveliimonas bilis</name>
    <dbReference type="NCBI Taxonomy" id="3028070"/>
    <lineage>
        <taxon>Bacteria</taxon>
        <taxon>Bacillati</taxon>
        <taxon>Bacillota</taxon>
        <taxon>Clostridia</taxon>
        <taxon>Lachnospirales</taxon>
        <taxon>Lachnospiraceae</taxon>
        <taxon>Claveliimonas</taxon>
    </lineage>
</organism>
<dbReference type="InterPro" id="IPR047735">
    <property type="entry name" value="GrdX-like"/>
</dbReference>
<accession>A0ABN6Z1K3</accession>